<dbReference type="GO" id="GO:0015344">
    <property type="term" value="F:siderophore uptake transmembrane transporter activity"/>
    <property type="evidence" value="ECO:0007669"/>
    <property type="project" value="TreeGrafter"/>
</dbReference>
<dbReference type="InterPro" id="IPR023996">
    <property type="entry name" value="TonB-dep_OMP_SusC/RagA"/>
</dbReference>
<comment type="caution">
    <text evidence="11">The sequence shown here is derived from an EMBL/GenBank/DDBJ whole genome shotgun (WGS) entry which is preliminary data.</text>
</comment>
<evidence type="ECO:0000256" key="6">
    <source>
        <dbReference type="ARBA" id="ARBA00023136"/>
    </source>
</evidence>
<dbReference type="Pfam" id="PF13715">
    <property type="entry name" value="CarbopepD_reg_2"/>
    <property type="match status" value="1"/>
</dbReference>
<evidence type="ECO:0000256" key="3">
    <source>
        <dbReference type="ARBA" id="ARBA00022452"/>
    </source>
</evidence>
<dbReference type="NCBIfam" id="TIGR04057">
    <property type="entry name" value="SusC_RagA_signa"/>
    <property type="match status" value="1"/>
</dbReference>
<reference evidence="11 12" key="1">
    <citation type="submission" date="2016-03" db="EMBL/GenBank/DDBJ databases">
        <title>Niastella vici sp. nov., isolated from farmland soil.</title>
        <authorList>
            <person name="Chen L."/>
            <person name="Wang D."/>
            <person name="Yang S."/>
            <person name="Wang G."/>
        </authorList>
    </citation>
    <scope>NUCLEOTIDE SEQUENCE [LARGE SCALE GENOMIC DNA]</scope>
    <source>
        <strain evidence="11 12">DJ57</strain>
    </source>
</reference>
<evidence type="ECO:0000256" key="5">
    <source>
        <dbReference type="ARBA" id="ARBA00022729"/>
    </source>
</evidence>
<protein>
    <submittedName>
        <fullName evidence="11">SusC/RagA family TonB-linked outer membrane protein</fullName>
    </submittedName>
</protein>
<dbReference type="SUPFAM" id="SSF56935">
    <property type="entry name" value="Porins"/>
    <property type="match status" value="1"/>
</dbReference>
<feature type="domain" description="TonB-dependent receptor plug" evidence="10">
    <location>
        <begin position="118"/>
        <end position="251"/>
    </location>
</feature>
<keyword evidence="6 8" id="KW-0472">Membrane</keyword>
<dbReference type="STRING" id="1703345.A3860_07950"/>
<keyword evidence="3 8" id="KW-1134">Transmembrane beta strand</keyword>
<keyword evidence="4 8" id="KW-0812">Transmembrane</keyword>
<dbReference type="InterPro" id="IPR036942">
    <property type="entry name" value="Beta-barrel_TonB_sf"/>
</dbReference>
<dbReference type="OrthoDB" id="9768177at2"/>
<dbReference type="AlphaFoldDB" id="A0A1V9FJ50"/>
<dbReference type="RefSeq" id="WP_081155464.1">
    <property type="nucleotide sequence ID" value="NZ_LVYD01000102.1"/>
</dbReference>
<evidence type="ECO:0000256" key="4">
    <source>
        <dbReference type="ARBA" id="ARBA00022692"/>
    </source>
</evidence>
<evidence type="ECO:0000313" key="12">
    <source>
        <dbReference type="Proteomes" id="UP000192796"/>
    </source>
</evidence>
<feature type="chain" id="PRO_5013297463" evidence="9">
    <location>
        <begin position="22"/>
        <end position="984"/>
    </location>
</feature>
<keyword evidence="2 8" id="KW-0813">Transport</keyword>
<keyword evidence="5 9" id="KW-0732">Signal</keyword>
<dbReference type="Gene3D" id="2.40.170.20">
    <property type="entry name" value="TonB-dependent receptor, beta-barrel domain"/>
    <property type="match status" value="1"/>
</dbReference>
<dbReference type="PANTHER" id="PTHR30069">
    <property type="entry name" value="TONB-DEPENDENT OUTER MEMBRANE RECEPTOR"/>
    <property type="match status" value="1"/>
</dbReference>
<dbReference type="Gene3D" id="2.170.130.10">
    <property type="entry name" value="TonB-dependent receptor, plug domain"/>
    <property type="match status" value="1"/>
</dbReference>
<evidence type="ECO:0000259" key="10">
    <source>
        <dbReference type="Pfam" id="PF07715"/>
    </source>
</evidence>
<comment type="similarity">
    <text evidence="8">Belongs to the TonB-dependent receptor family.</text>
</comment>
<dbReference type="Proteomes" id="UP000192796">
    <property type="component" value="Unassembled WGS sequence"/>
</dbReference>
<keyword evidence="7 8" id="KW-0998">Cell outer membrane</keyword>
<organism evidence="11 12">
    <name type="scientific">Niastella vici</name>
    <dbReference type="NCBI Taxonomy" id="1703345"/>
    <lineage>
        <taxon>Bacteria</taxon>
        <taxon>Pseudomonadati</taxon>
        <taxon>Bacteroidota</taxon>
        <taxon>Chitinophagia</taxon>
        <taxon>Chitinophagales</taxon>
        <taxon>Chitinophagaceae</taxon>
        <taxon>Niastella</taxon>
    </lineage>
</organism>
<dbReference type="Gene3D" id="2.60.40.1120">
    <property type="entry name" value="Carboxypeptidase-like, regulatory domain"/>
    <property type="match status" value="1"/>
</dbReference>
<proteinExistence type="inferred from homology"/>
<dbReference type="SUPFAM" id="SSF49464">
    <property type="entry name" value="Carboxypeptidase regulatory domain-like"/>
    <property type="match status" value="1"/>
</dbReference>
<dbReference type="EMBL" id="LVYD01000102">
    <property type="protein sequence ID" value="OQP58317.1"/>
    <property type="molecule type" value="Genomic_DNA"/>
</dbReference>
<dbReference type="GO" id="GO:0044718">
    <property type="term" value="P:siderophore transmembrane transport"/>
    <property type="evidence" value="ECO:0007669"/>
    <property type="project" value="TreeGrafter"/>
</dbReference>
<dbReference type="InterPro" id="IPR037066">
    <property type="entry name" value="Plug_dom_sf"/>
</dbReference>
<dbReference type="InterPro" id="IPR023997">
    <property type="entry name" value="TonB-dep_OMP_SusC/RagA_CS"/>
</dbReference>
<evidence type="ECO:0000256" key="1">
    <source>
        <dbReference type="ARBA" id="ARBA00004571"/>
    </source>
</evidence>
<name>A0A1V9FJ50_9BACT</name>
<keyword evidence="12" id="KW-1185">Reference proteome</keyword>
<evidence type="ECO:0000256" key="9">
    <source>
        <dbReference type="SAM" id="SignalP"/>
    </source>
</evidence>
<comment type="subcellular location">
    <subcellularLocation>
        <location evidence="1 8">Cell outer membrane</location>
        <topology evidence="1 8">Multi-pass membrane protein</topology>
    </subcellularLocation>
</comment>
<evidence type="ECO:0000256" key="7">
    <source>
        <dbReference type="ARBA" id="ARBA00023237"/>
    </source>
</evidence>
<dbReference type="PANTHER" id="PTHR30069:SF29">
    <property type="entry name" value="HEMOGLOBIN AND HEMOGLOBIN-HAPTOGLOBIN-BINDING PROTEIN 1-RELATED"/>
    <property type="match status" value="1"/>
</dbReference>
<evidence type="ECO:0000256" key="8">
    <source>
        <dbReference type="PROSITE-ProRule" id="PRU01360"/>
    </source>
</evidence>
<dbReference type="NCBIfam" id="TIGR04056">
    <property type="entry name" value="OMP_RagA_SusC"/>
    <property type="match status" value="1"/>
</dbReference>
<sequence length="984" mass="107152">MQNLKRLQLLCCLLAPLWVFSQISVSGTVVDSKSNPVPFASVKEKNSNTGTSTDANGKFSLMLPAKGGVLEITYIGFKSQLIPVTSNLNDLVVKMQEDVGHLEEVVVTGLATSTKRANAAHAVGTISAKQLVGTTPQATVDAALYGKFPGAIVSSNSGAPGGGISVKLRGITSLVGNSQPLFIVDGVYYDNSSIQGGLNFISKAAGQGNTNFQDNPSNRVADLDPEDIERIEILKGASTAAIYGARAAAGVVIITTKKGKSGKPKIEVGQSIGWQMQLRKLGQRTWDTTKVRAAYGANGITVYNANGGKTYNYEDELYGNKGLMTNTRLSISGGNDKTTYFAGVTYLDNEGIVKHTGYRKTSFRLNLDQNLTKFLDVSLNANYVESSANRGFFNNDNTSTTLGVSFVSTPSWVNLYPDANGNYPNNPLAPSNFIQTRDLITNNESVNRILLGGRATWKVYKSRMHDVKVIVLGGIDYYTLKTTAIFPAKLQFQKDGNGTNGALIYGTTLNHNENYSALGVYEFRPGNNLTFTTQAGLNAFNVDLNTVVNTATQLIGTQTNIDQAGAIQVEQNKNISKDRGFFVQEEFNYNDIAIATLGVRGDKSSRNGDADKLYYYPKASLAFNILPLTSWKVMSLLKLRAAYGESGNFAPFGAIYTSLVPINFNGTTGSLVDVTRGAADLKPERQKELELGFDAGVLNNRVGLEFTWYKKDVDDLILKVQTTSSSGFTTAWKNVAAIQNKGVEIGLNAVPVITKEWRWNVQANWWKNKAEVTRLDVPAFNVGAFGSTLGTYRIEKGKSPTQIVGIGDASTDKVDPTTKLAVFGNGEPDFNFSFSNNVTWKNFELSVLMHWKKGGDNVNLSTLLSDIFGTSPDYDKKTLDPTGQKTDGDYRLSILGVTARPWIQDATYFRVREIGLAYTLPTEWFKDVAKVKLGFSGRNLINAFKYKSYDPEVSNFGIDAISSNVEVTPFPSAKSYHFNVTVTF</sequence>
<dbReference type="Pfam" id="PF07715">
    <property type="entry name" value="Plug"/>
    <property type="match status" value="1"/>
</dbReference>
<feature type="signal peptide" evidence="9">
    <location>
        <begin position="1"/>
        <end position="21"/>
    </location>
</feature>
<dbReference type="InterPro" id="IPR012910">
    <property type="entry name" value="Plug_dom"/>
</dbReference>
<accession>A0A1V9FJ50</accession>
<gene>
    <name evidence="11" type="ORF">A3860_07950</name>
</gene>
<dbReference type="GO" id="GO:0009279">
    <property type="term" value="C:cell outer membrane"/>
    <property type="evidence" value="ECO:0007669"/>
    <property type="project" value="UniProtKB-SubCell"/>
</dbReference>
<dbReference type="PROSITE" id="PS52016">
    <property type="entry name" value="TONB_DEPENDENT_REC_3"/>
    <property type="match status" value="1"/>
</dbReference>
<dbReference type="InterPro" id="IPR039426">
    <property type="entry name" value="TonB-dep_rcpt-like"/>
</dbReference>
<evidence type="ECO:0000313" key="11">
    <source>
        <dbReference type="EMBL" id="OQP58317.1"/>
    </source>
</evidence>
<evidence type="ECO:0000256" key="2">
    <source>
        <dbReference type="ARBA" id="ARBA00022448"/>
    </source>
</evidence>
<dbReference type="InterPro" id="IPR008969">
    <property type="entry name" value="CarboxyPept-like_regulatory"/>
</dbReference>